<keyword evidence="4" id="KW-1185">Reference proteome</keyword>
<dbReference type="EMBL" id="CP070619">
    <property type="protein sequence ID" value="QSE90313.1"/>
    <property type="molecule type" value="Genomic_DNA"/>
</dbReference>
<evidence type="ECO:0000256" key="1">
    <source>
        <dbReference type="SAM" id="MobiDB-lite"/>
    </source>
</evidence>
<dbReference type="Pfam" id="PF10145">
    <property type="entry name" value="PhageMin_Tail"/>
    <property type="match status" value="1"/>
</dbReference>
<dbReference type="InterPro" id="IPR010090">
    <property type="entry name" value="Phage_tape_meas"/>
</dbReference>
<feature type="compositionally biased region" description="Low complexity" evidence="1">
    <location>
        <begin position="983"/>
        <end position="994"/>
    </location>
</feature>
<evidence type="ECO:0000259" key="2">
    <source>
        <dbReference type="Pfam" id="PF10145"/>
    </source>
</evidence>
<dbReference type="Proteomes" id="UP000662986">
    <property type="component" value="Chromosome"/>
</dbReference>
<reference evidence="3 4" key="1">
    <citation type="journal article" date="2021" name="Microbiol. Resour. Announc.">
        <title>Complete Genome Sequences of Two Rhodococcus sp. Strains with Large and Linear Chromosomes, Isolated from Apple Rhizosphere.</title>
        <authorList>
            <person name="Benning S."/>
            <person name="Brugnone N."/>
            <person name="Siani R."/>
            <person name="Kublik S."/>
            <person name="Schloter M."/>
            <person name="Rad V."/>
        </authorList>
    </citation>
    <scope>NUCLEOTIDE SEQUENCE [LARGE SCALE GENOMIC DNA]</scope>
    <source>
        <strain evidence="3 4">R79</strain>
    </source>
</reference>
<feature type="compositionally biased region" description="Low complexity" evidence="1">
    <location>
        <begin position="951"/>
        <end position="973"/>
    </location>
</feature>
<evidence type="ECO:0000313" key="4">
    <source>
        <dbReference type="Proteomes" id="UP000662986"/>
    </source>
</evidence>
<organism evidence="3 4">
    <name type="scientific">Rhodococcus pseudokoreensis</name>
    <dbReference type="NCBI Taxonomy" id="2811421"/>
    <lineage>
        <taxon>Bacteria</taxon>
        <taxon>Bacillati</taxon>
        <taxon>Actinomycetota</taxon>
        <taxon>Actinomycetes</taxon>
        <taxon>Mycobacteriales</taxon>
        <taxon>Nocardiaceae</taxon>
        <taxon>Rhodococcus</taxon>
    </lineage>
</organism>
<evidence type="ECO:0000313" key="3">
    <source>
        <dbReference type="EMBL" id="QSE90313.1"/>
    </source>
</evidence>
<feature type="domain" description="Phage tail tape measure protein" evidence="2">
    <location>
        <begin position="238"/>
        <end position="419"/>
    </location>
</feature>
<feature type="region of interest" description="Disordered" evidence="1">
    <location>
        <begin position="937"/>
        <end position="999"/>
    </location>
</feature>
<name>A0A974W2U7_9NOCA</name>
<sequence>MALDVGELVARLTVDDTRFTRGLQQSEQRLQDLGRTARTEAGRVDTALRDAGQGADRLGTNAQNARRDLGRVGDTSRDIDRVGTSSRDAARQVDQIGESARRASQETGRIGEGVRERLTGAFQGVGDLAGRTGESGGGSFLAAFASKIGSLSGKGGPIAGSLLGVTALGVAAGAVLANAIADGMEQEAARNDVQAKLNLDDKTAAKIGRASGAAYAKNFGESVQANMASTVALFDFKLLDASSTENEIQAAIEKTETLNSLLGTETAETLRGVGGLVNSGLVDGFDEAGDFITRARTIGMNAQGDLVDSLSEYSAGWKNTGLTAETTLALINQSMGKGFGADNTDRAADALREFGRRITEEGDTIVATLNDIGLDGQSMYEIFKKGGPEADAAFDKTFDTIRNLEDQTKKNNAAAALLGDTSGDFYSALANWDVTTAVQKFDKLEGSMQTASDTFGKGTAASFETAKRSIVTSADEIELALAQAFGPAMTDAATWVTEHKPEIIAFFTGLADAGFAALDATMAFSSGALRAWAFFAEGVGGTIGTVVQQLAGLVDAQASVLDLIPGMGGQADDFRDIADGMRGFADSVGTAGDKARGMADVIDAGRPVIQGMRDSVAEAGAQAEESARLMQALGTTVVEGIPDDKSITISDNSPETVKNLEALGLKVENTPNGIKVTATTDEADRILDAYINQQRSVNVDVKVRALAAAENEASRLAAATTNEALERSGGYVHYADGGVENHQAQIGDGRTRIWNEPETGGEAYIPLAGSKRQRSEAILGDVAKRFGFGLLKFANGGVVESAGIGKGGLDASMSWARSMDPATYLMGGFSTDSIDCSGAVSGAINKALGLDAFDSRMSTVNEGSWLQARGAILGKGPEGTIRVGWYDNGGGANGHTAMTYPDGTNFESNGSEGVVVGGDTGWDAGMFDQHAWFPMSGDLGQSSSGSGAGSTGSADSGTVTGTTDSGVSVSTDGQRVFVTNWPGSSSSSTGTSTGAPADPKSDTIFSAAIKYRANGGIDNLPDQAGIQHGTVYRYGEPETGGEAFIPLGSSKRPRSLSLTRQVANRFGYELVPMADGGLGGFGGYRGNSDRPSLDIPLTAGGLAGMTANQRRAALYNLGAIGVGGAFAVASGFDADGRFTGQFDTGANSHPALEKAAGQFLEVLSQIRDAAQEGKTVNVQVDVDQGAGMANIAIMKNGL</sequence>
<reference evidence="3 4" key="2">
    <citation type="journal article" date="2022" name="Arch. Microbiol.">
        <title>Rhodococcus pseudokoreensis sp. nov. isolated from the rhizosphere of young M26 apple rootstocks.</title>
        <authorList>
            <person name="Kampfer P."/>
            <person name="Glaeser S.P."/>
            <person name="Blom J."/>
            <person name="Wolf J."/>
            <person name="Benning S."/>
            <person name="Schloter M."/>
            <person name="Neumann-Schaal M."/>
        </authorList>
    </citation>
    <scope>NUCLEOTIDE SEQUENCE [LARGE SCALE GENOMIC DNA]</scope>
    <source>
        <strain evidence="3 4">R79</strain>
    </source>
</reference>
<dbReference type="RefSeq" id="WP_206006784.1">
    <property type="nucleotide sequence ID" value="NZ_CP070619.1"/>
</dbReference>
<accession>A0A974W2U7</accession>
<protein>
    <recommendedName>
        <fullName evidence="2">Phage tail tape measure protein domain-containing protein</fullName>
    </recommendedName>
</protein>
<gene>
    <name evidence="3" type="ORF">JWS13_17645</name>
</gene>
<proteinExistence type="predicted"/>